<sequence length="125" mass="14554">MKAVQNFPEPTCSKDVQLFIGLTSCFRKFIYNYSIIAEPLSDLLRKNTDFSFGSDARKAFQELKLILCCEPVLTLYNPHSETEVHTDASIHGYGAILMQRFVHDNKFHPVYYMSRKTFETEKNIY</sequence>
<dbReference type="SUPFAM" id="SSF56672">
    <property type="entry name" value="DNA/RNA polymerases"/>
    <property type="match status" value="1"/>
</dbReference>
<dbReference type="EMBL" id="BGPR01017119">
    <property type="protein sequence ID" value="GBN75161.1"/>
    <property type="molecule type" value="Genomic_DNA"/>
</dbReference>
<dbReference type="Gene3D" id="3.30.70.270">
    <property type="match status" value="1"/>
</dbReference>
<keyword evidence="6" id="KW-1185">Reference proteome</keyword>
<dbReference type="OrthoDB" id="8060624at2759"/>
<protein>
    <recommendedName>
        <fullName evidence="1">RNA-directed DNA polymerase</fullName>
        <ecNumber evidence="1">2.7.7.49</ecNumber>
    </recommendedName>
</protein>
<evidence type="ECO:0000313" key="4">
    <source>
        <dbReference type="EMBL" id="GBN75161.1"/>
    </source>
</evidence>
<evidence type="ECO:0000313" key="6">
    <source>
        <dbReference type="Proteomes" id="UP000499080"/>
    </source>
</evidence>
<evidence type="ECO:0000256" key="2">
    <source>
        <dbReference type="ARBA" id="ARBA00023268"/>
    </source>
</evidence>
<evidence type="ECO:0000313" key="5">
    <source>
        <dbReference type="EMBL" id="GBN99615.1"/>
    </source>
</evidence>
<dbReference type="EC" id="2.7.7.49" evidence="1"/>
<dbReference type="EMBL" id="BGPR01028445">
    <property type="protein sequence ID" value="GBN99615.1"/>
    <property type="molecule type" value="Genomic_DNA"/>
</dbReference>
<comment type="caution">
    <text evidence="4">The sequence shown here is derived from an EMBL/GenBank/DDBJ whole genome shotgun (WGS) entry which is preliminary data.</text>
</comment>
<dbReference type="FunFam" id="3.30.70.270:FF:000020">
    <property type="entry name" value="Transposon Tf2-6 polyprotein-like Protein"/>
    <property type="match status" value="1"/>
</dbReference>
<feature type="domain" description="Reverse transcriptase/retrotransposon-derived protein RNase H-like" evidence="3">
    <location>
        <begin position="53"/>
        <end position="123"/>
    </location>
</feature>
<proteinExistence type="predicted"/>
<organism evidence="4 6">
    <name type="scientific">Araneus ventricosus</name>
    <name type="common">Orbweaver spider</name>
    <name type="synonym">Epeira ventricosa</name>
    <dbReference type="NCBI Taxonomy" id="182803"/>
    <lineage>
        <taxon>Eukaryota</taxon>
        <taxon>Metazoa</taxon>
        <taxon>Ecdysozoa</taxon>
        <taxon>Arthropoda</taxon>
        <taxon>Chelicerata</taxon>
        <taxon>Arachnida</taxon>
        <taxon>Araneae</taxon>
        <taxon>Araneomorphae</taxon>
        <taxon>Entelegynae</taxon>
        <taxon>Araneoidea</taxon>
        <taxon>Araneidae</taxon>
        <taxon>Araneus</taxon>
    </lineage>
</organism>
<gene>
    <name evidence="5" type="ORF">AVEN_169506_1</name>
    <name evidence="4" type="ORF">AVEN_272722_1</name>
</gene>
<dbReference type="Pfam" id="PF17919">
    <property type="entry name" value="RT_RNaseH_2"/>
    <property type="match status" value="1"/>
</dbReference>
<dbReference type="PANTHER" id="PTHR37984:SF5">
    <property type="entry name" value="PROTEIN NYNRIN-LIKE"/>
    <property type="match status" value="1"/>
</dbReference>
<evidence type="ECO:0000259" key="3">
    <source>
        <dbReference type="Pfam" id="PF17919"/>
    </source>
</evidence>
<dbReference type="InterPro" id="IPR043128">
    <property type="entry name" value="Rev_trsase/Diguanyl_cyclase"/>
</dbReference>
<dbReference type="InterPro" id="IPR041577">
    <property type="entry name" value="RT_RNaseH_2"/>
</dbReference>
<accession>A0A4Y2RHR1</accession>
<keyword evidence="2" id="KW-0511">Multifunctional enzyme</keyword>
<evidence type="ECO:0000256" key="1">
    <source>
        <dbReference type="ARBA" id="ARBA00012493"/>
    </source>
</evidence>
<dbReference type="Proteomes" id="UP000499080">
    <property type="component" value="Unassembled WGS sequence"/>
</dbReference>
<dbReference type="PANTHER" id="PTHR37984">
    <property type="entry name" value="PROTEIN CBG26694"/>
    <property type="match status" value="1"/>
</dbReference>
<dbReference type="AlphaFoldDB" id="A0A4Y2RHR1"/>
<name>A0A4Y2RHR1_ARAVE</name>
<reference evidence="4 6" key="1">
    <citation type="journal article" date="2019" name="Sci. Rep.">
        <title>Orb-weaving spider Araneus ventricosus genome elucidates the spidroin gene catalogue.</title>
        <authorList>
            <person name="Kono N."/>
            <person name="Nakamura H."/>
            <person name="Ohtoshi R."/>
            <person name="Moran D.A.P."/>
            <person name="Shinohara A."/>
            <person name="Yoshida Y."/>
            <person name="Fujiwara M."/>
            <person name="Mori M."/>
            <person name="Tomita M."/>
            <person name="Arakawa K."/>
        </authorList>
    </citation>
    <scope>NUCLEOTIDE SEQUENCE [LARGE SCALE GENOMIC DNA]</scope>
</reference>
<dbReference type="InterPro" id="IPR050951">
    <property type="entry name" value="Retrovirus_Pol_polyprotein"/>
</dbReference>
<dbReference type="GO" id="GO:0003964">
    <property type="term" value="F:RNA-directed DNA polymerase activity"/>
    <property type="evidence" value="ECO:0007669"/>
    <property type="project" value="UniProtKB-EC"/>
</dbReference>
<dbReference type="InterPro" id="IPR043502">
    <property type="entry name" value="DNA/RNA_pol_sf"/>
</dbReference>